<evidence type="ECO:0000256" key="4">
    <source>
        <dbReference type="ARBA" id="ARBA00034103"/>
    </source>
</evidence>
<dbReference type="Pfam" id="PF00168">
    <property type="entry name" value="C2"/>
    <property type="match status" value="2"/>
</dbReference>
<organism evidence="10 11">
    <name type="scientific">Limulus polyphemus</name>
    <name type="common">Atlantic horseshoe crab</name>
    <dbReference type="NCBI Taxonomy" id="6850"/>
    <lineage>
        <taxon>Eukaryota</taxon>
        <taxon>Metazoa</taxon>
        <taxon>Ecdysozoa</taxon>
        <taxon>Arthropoda</taxon>
        <taxon>Chelicerata</taxon>
        <taxon>Merostomata</taxon>
        <taxon>Xiphosura</taxon>
        <taxon>Limulidae</taxon>
        <taxon>Limulus</taxon>
    </lineage>
</organism>
<feature type="region of interest" description="Disordered" evidence="6">
    <location>
        <begin position="247"/>
        <end position="317"/>
    </location>
</feature>
<feature type="compositionally biased region" description="Polar residues" evidence="6">
    <location>
        <begin position="296"/>
        <end position="307"/>
    </location>
</feature>
<dbReference type="SMART" id="SM00228">
    <property type="entry name" value="PDZ"/>
    <property type="match status" value="1"/>
</dbReference>
<dbReference type="InterPro" id="IPR000008">
    <property type="entry name" value="C2_dom"/>
</dbReference>
<comment type="subcellular location">
    <subcellularLocation>
        <location evidence="4">Synapse</location>
    </subcellularLocation>
</comment>
<dbReference type="Pfam" id="PF00595">
    <property type="entry name" value="PDZ"/>
    <property type="match status" value="1"/>
</dbReference>
<feature type="domain" description="C2" evidence="7">
    <location>
        <begin position="838"/>
        <end position="960"/>
    </location>
</feature>
<protein>
    <submittedName>
        <fullName evidence="11">Regulating synaptic membrane exocytosis protein 2-like</fullName>
    </submittedName>
</protein>
<dbReference type="PANTHER" id="PTHR12157:SF25">
    <property type="entry name" value="REGULATING SYNAPTIC MEMBRANE EXOCYTOSIS PROTEIN 3"/>
    <property type="match status" value="1"/>
</dbReference>
<sequence length="1323" mass="149551">MISTNVMSFMKKIVKPSRDETGEASGPMNKLKQTVTTGLQEMSIAREQTTSSKTRKTATSRLTPQERSILRMIWQKNDDIEEEPRRASLARPAEPVKQTAPTRESCRICLKNISDGEQNRECDECGQNVCEDCASYSGDPTDSLQEWKCSFCRRRQGQDRLGIELPPGSGMNRVPSVRRMEQRAREAGKEGYFSSLDPGSDFDILKTSEEATDFKAFNSIDESVPSFNIVATNIKGLTKDQDREIRNKRRSKTLATKANHRRQVSLKRKDSRPTVEKKKSTDVSKRIKEKRRRSILTSTGEYLSRSSSPEKHARERHFSFENLSDRCSSSESTKGMITSKMLALKAVYRKDDSHLGSYLSHADFVQLNKHSSASGSSLEESSHKEEKERKRRSRTKRRSKIQRQNYYVREPDSDPISYRDENFPKANTKTSFESSSAIDSLEKDLNYESQRRHSMRVPTVLEKPLRQIASETALDKRRVSSESSDTSDISEDISTHSDRSGFDGSHEGYQKGEKVAVQNPMIQRDDSKNIPAHLQFVEGGYFSPTGTADSSLSLDEHSHLSSDKSFSLDDRDIFRTSTPHIRRSIPSVLVDSVVDHQRSASVSLLTSGHYIMDNPFPRRNSTGRMLPMLPVTDNQLGLYPASQSRSWSTHSLDLPREESGWAERRASAPEGENIKIVVDDVDSHPNGVRGKSSRQPLLRLVRLHRDRKVPVRGFGLKVKGGKFSDDGHLHAYIAWTVAGGSAEKKGLAQGDRVLEWNGVSLVDKTYEEVSTIIGRSPDTVDLLVEKVAWRRLSDQLGSVSSPQLKHASLKTDHDTKTDVYSTSPTRRKLPKTPNDNEQRGRVQVQIRYDPDDSSLVITLLSARGLQYCKNYSGKLPRAYAKVRLVPQLGFPSMKTRVAEPGSSPKWNQTFIFPSVSSEELATKTLNITVWDQISSGEKRILGESQIILRCEELQECPAWYYLTSLQMAPMKRSRTCSMSSDDLAQRQLQHNGTNQIICFRSYSDGKSYLDRKEESLVKNTSMDSSLLHPDDACCEERAVASDGATNMEIIPLKQNRDSKQAIDTKNKFCFHSQDNLSDLNSTRTKTTAKVKSSSFRIHRPSNLDKEQGETVEPMTLGKLVKNKLCRTLSMKSDKNQRSVGLELEKRSTRSRSDLTSENEIPIMTIGPNGIRRGSGQVFSRKIKFSGAETLGDIKLGFLITKGHLEVQVICARQLRLNTTGQPPDTYVKTYLKEGERQMQKRKTKVVRHSSEPQYRQTVKYSASNIQGRHLLVMVWERQKGFEHNKPLGAADIQLDRLDFSKLIVCWYPLYPILHEEMGSNESV</sequence>
<dbReference type="Gene3D" id="2.60.40.150">
    <property type="entry name" value="C2 domain"/>
    <property type="match status" value="2"/>
</dbReference>
<name>A0ABM1TSJ9_LIMPO</name>
<dbReference type="SUPFAM" id="SSF49562">
    <property type="entry name" value="C2 domain (Calcium/lipid-binding domain, CaLB)"/>
    <property type="match status" value="2"/>
</dbReference>
<dbReference type="InterPro" id="IPR011011">
    <property type="entry name" value="Znf_FYVE_PHD"/>
</dbReference>
<dbReference type="InterPro" id="IPR036034">
    <property type="entry name" value="PDZ_sf"/>
</dbReference>
<evidence type="ECO:0000256" key="2">
    <source>
        <dbReference type="ARBA" id="ARBA00022833"/>
    </source>
</evidence>
<feature type="region of interest" description="Disordered" evidence="6">
    <location>
        <begin position="472"/>
        <end position="507"/>
    </location>
</feature>
<evidence type="ECO:0000256" key="1">
    <source>
        <dbReference type="ARBA" id="ARBA00022771"/>
    </source>
</evidence>
<dbReference type="SUPFAM" id="SSF50156">
    <property type="entry name" value="PDZ domain-like"/>
    <property type="match status" value="1"/>
</dbReference>
<feature type="region of interest" description="Disordered" evidence="6">
    <location>
        <begin position="81"/>
        <end position="101"/>
    </location>
</feature>
<accession>A0ABM1TSJ9</accession>
<keyword evidence="2" id="KW-0862">Zinc</keyword>
<proteinExistence type="predicted"/>
<dbReference type="InterPro" id="IPR001478">
    <property type="entry name" value="PDZ"/>
</dbReference>
<feature type="compositionally biased region" description="Basic residues" evidence="6">
    <location>
        <begin position="247"/>
        <end position="266"/>
    </location>
</feature>
<reference evidence="11" key="1">
    <citation type="submission" date="2025-08" db="UniProtKB">
        <authorList>
            <consortium name="RefSeq"/>
        </authorList>
    </citation>
    <scope>IDENTIFICATION</scope>
    <source>
        <tissue evidence="11">Muscle</tissue>
    </source>
</reference>
<keyword evidence="1 5" id="KW-0479">Metal-binding</keyword>
<dbReference type="PROSITE" id="PS50106">
    <property type="entry name" value="PDZ"/>
    <property type="match status" value="1"/>
</dbReference>
<evidence type="ECO:0000313" key="10">
    <source>
        <dbReference type="Proteomes" id="UP000694941"/>
    </source>
</evidence>
<feature type="compositionally biased region" description="Basic and acidic residues" evidence="6">
    <location>
        <begin position="267"/>
        <end position="286"/>
    </location>
</feature>
<dbReference type="Proteomes" id="UP000694941">
    <property type="component" value="Unplaced"/>
</dbReference>
<evidence type="ECO:0000256" key="6">
    <source>
        <dbReference type="SAM" id="MobiDB-lite"/>
    </source>
</evidence>
<evidence type="ECO:0000256" key="5">
    <source>
        <dbReference type="PROSITE-ProRule" id="PRU00175"/>
    </source>
</evidence>
<dbReference type="InterPro" id="IPR001841">
    <property type="entry name" value="Znf_RING"/>
</dbReference>
<feature type="domain" description="PDZ" evidence="9">
    <location>
        <begin position="700"/>
        <end position="788"/>
    </location>
</feature>
<evidence type="ECO:0000259" key="7">
    <source>
        <dbReference type="PROSITE" id="PS50004"/>
    </source>
</evidence>
<dbReference type="InterPro" id="IPR035892">
    <property type="entry name" value="C2_domain_sf"/>
</dbReference>
<feature type="region of interest" description="Disordered" evidence="6">
    <location>
        <begin position="1136"/>
        <end position="1156"/>
    </location>
</feature>
<keyword evidence="10" id="KW-1185">Reference proteome</keyword>
<dbReference type="PROSITE" id="PS50004">
    <property type="entry name" value="C2"/>
    <property type="match status" value="2"/>
</dbReference>
<feature type="region of interest" description="Disordered" evidence="6">
    <location>
        <begin position="802"/>
        <end position="841"/>
    </location>
</feature>
<evidence type="ECO:0000313" key="11">
    <source>
        <dbReference type="RefSeq" id="XP_022258855.1"/>
    </source>
</evidence>
<dbReference type="InterPro" id="IPR039032">
    <property type="entry name" value="Rim-like"/>
</dbReference>
<dbReference type="RefSeq" id="XP_022258855.1">
    <property type="nucleotide sequence ID" value="XM_022403147.1"/>
</dbReference>
<dbReference type="PROSITE" id="PS50089">
    <property type="entry name" value="ZF_RING_2"/>
    <property type="match status" value="1"/>
</dbReference>
<dbReference type="InterPro" id="IPR013083">
    <property type="entry name" value="Znf_RING/FYVE/PHD"/>
</dbReference>
<feature type="compositionally biased region" description="Polar residues" evidence="6">
    <location>
        <begin position="425"/>
        <end position="438"/>
    </location>
</feature>
<evidence type="ECO:0000259" key="9">
    <source>
        <dbReference type="PROSITE" id="PS50106"/>
    </source>
</evidence>
<feature type="region of interest" description="Disordered" evidence="6">
    <location>
        <begin position="371"/>
        <end position="438"/>
    </location>
</feature>
<feature type="compositionally biased region" description="Basic and acidic residues" evidence="6">
    <location>
        <begin position="493"/>
        <end position="507"/>
    </location>
</feature>
<keyword evidence="3" id="KW-0770">Synapse</keyword>
<gene>
    <name evidence="11" type="primary">LOC106473688</name>
</gene>
<feature type="domain" description="C2" evidence="7">
    <location>
        <begin position="1189"/>
        <end position="1307"/>
    </location>
</feature>
<feature type="compositionally biased region" description="Basic and acidic residues" evidence="6">
    <location>
        <begin position="308"/>
        <end position="317"/>
    </location>
</feature>
<feature type="compositionally biased region" description="Basic residues" evidence="6">
    <location>
        <begin position="389"/>
        <end position="401"/>
    </location>
</feature>
<feature type="domain" description="RING-type" evidence="8">
    <location>
        <begin position="106"/>
        <end position="153"/>
    </location>
</feature>
<feature type="compositionally biased region" description="Basic and acidic residues" evidence="6">
    <location>
        <begin position="409"/>
        <end position="423"/>
    </location>
</feature>
<dbReference type="PANTHER" id="PTHR12157">
    <property type="entry name" value="REGULATING SYNAPTIC MEMBRANE EXOCYTOSIS PROTEIN"/>
    <property type="match status" value="1"/>
</dbReference>
<dbReference type="SMART" id="SM00239">
    <property type="entry name" value="C2"/>
    <property type="match status" value="2"/>
</dbReference>
<feature type="compositionally biased region" description="Basic and acidic residues" evidence="6">
    <location>
        <begin position="1136"/>
        <end position="1154"/>
    </location>
</feature>
<dbReference type="Gene3D" id="2.30.42.10">
    <property type="match status" value="1"/>
</dbReference>
<keyword evidence="1 5" id="KW-0863">Zinc-finger</keyword>
<evidence type="ECO:0000256" key="3">
    <source>
        <dbReference type="ARBA" id="ARBA00023018"/>
    </source>
</evidence>
<dbReference type="SUPFAM" id="SSF57903">
    <property type="entry name" value="FYVE/PHD zinc finger"/>
    <property type="match status" value="1"/>
</dbReference>
<evidence type="ECO:0000259" key="8">
    <source>
        <dbReference type="PROSITE" id="PS50089"/>
    </source>
</evidence>
<dbReference type="Gene3D" id="3.30.40.10">
    <property type="entry name" value="Zinc/RING finger domain, C3HC4 (zinc finger)"/>
    <property type="match status" value="1"/>
</dbReference>
<dbReference type="GeneID" id="106473688"/>